<evidence type="ECO:0000313" key="3">
    <source>
        <dbReference type="Proteomes" id="UP001064087"/>
    </source>
</evidence>
<evidence type="ECO:0000313" key="2">
    <source>
        <dbReference type="EMBL" id="UXX82525.1"/>
    </source>
</evidence>
<organism evidence="2 3">
    <name type="scientific">Roseovarius pelagicus</name>
    <dbReference type="NCBI Taxonomy" id="2980108"/>
    <lineage>
        <taxon>Bacteria</taxon>
        <taxon>Pseudomonadati</taxon>
        <taxon>Pseudomonadota</taxon>
        <taxon>Alphaproteobacteria</taxon>
        <taxon>Rhodobacterales</taxon>
        <taxon>Roseobacteraceae</taxon>
        <taxon>Roseovarius</taxon>
    </lineage>
</organism>
<keyword evidence="3" id="KW-1185">Reference proteome</keyword>
<dbReference type="EMBL" id="CP106738">
    <property type="protein sequence ID" value="UXX82525.1"/>
    <property type="molecule type" value="Genomic_DNA"/>
</dbReference>
<accession>A0ABY6D8U7</accession>
<keyword evidence="1" id="KW-0472">Membrane</keyword>
<dbReference type="Proteomes" id="UP001064087">
    <property type="component" value="Chromosome"/>
</dbReference>
<sequence length="244" mass="26258">MSLSDKTPDHHVAYGAAIDGFSAASASLAVVGRYWWNLQMRLLVATGTMRFFKAQWWLFLIVGFLLLAFVMPLGVAFVVSSFCAGEMDPKAKDNFIVPLRRGALTATAHTNDELGEGAASVSQSDTLEDARLAAGLHHVGYLRAIGREVDDNEFAAAALGAFDGTVQAFGLKLSDLDMHTMGAAFIVGQLKNLGRMNQVDPEWIAEVTIEAMSSEKLNATRLEAGRMAYAMEGAMQDGPAQHTS</sequence>
<feature type="transmembrane region" description="Helical" evidence="1">
    <location>
        <begin position="12"/>
        <end position="36"/>
    </location>
</feature>
<evidence type="ECO:0000256" key="1">
    <source>
        <dbReference type="SAM" id="Phobius"/>
    </source>
</evidence>
<gene>
    <name evidence="2" type="ORF">N7U68_15700</name>
</gene>
<reference evidence="2" key="1">
    <citation type="submission" date="2022-10" db="EMBL/GenBank/DDBJ databases">
        <title>Roseovarius pelagicus sp. nov., isolated from Arctic seawater.</title>
        <authorList>
            <person name="Hong Y.W."/>
            <person name="Hwang C.Y."/>
        </authorList>
    </citation>
    <scope>NUCLEOTIDE SEQUENCE</scope>
    <source>
        <strain evidence="2">HL-MP18</strain>
    </source>
</reference>
<name>A0ABY6D8U7_9RHOB</name>
<proteinExistence type="predicted"/>
<protein>
    <submittedName>
        <fullName evidence="2">Uncharacterized protein</fullName>
    </submittedName>
</protein>
<keyword evidence="1" id="KW-1133">Transmembrane helix</keyword>
<feature type="transmembrane region" description="Helical" evidence="1">
    <location>
        <begin position="56"/>
        <end position="84"/>
    </location>
</feature>
<keyword evidence="1" id="KW-0812">Transmembrane</keyword>
<dbReference type="RefSeq" id="WP_165194058.1">
    <property type="nucleotide sequence ID" value="NZ_CP106738.1"/>
</dbReference>